<gene>
    <name evidence="14" type="ordered locus">Cag_1730</name>
</gene>
<dbReference type="Gene3D" id="3.40.50.970">
    <property type="match status" value="2"/>
</dbReference>
<evidence type="ECO:0000256" key="8">
    <source>
        <dbReference type="ARBA" id="ARBA00023014"/>
    </source>
</evidence>
<feature type="binding site" evidence="10">
    <location>
        <begin position="1003"/>
        <end position="1008"/>
    </location>
    <ligand>
        <name>thiamine diphosphate</name>
        <dbReference type="ChEBI" id="CHEBI:58937"/>
    </ligand>
</feature>
<dbReference type="PIRSF" id="PIRSF000159">
    <property type="entry name" value="NifJ"/>
    <property type="match status" value="1"/>
</dbReference>
<feature type="binding site" evidence="10">
    <location>
        <position position="114"/>
    </location>
    <ligand>
        <name>pyruvate</name>
        <dbReference type="ChEBI" id="CHEBI:15361"/>
    </ligand>
</feature>
<feature type="binding site" evidence="12">
    <location>
        <position position="756"/>
    </location>
    <ligand>
        <name>[4Fe-4S] cluster</name>
        <dbReference type="ChEBI" id="CHEBI:49883"/>
        <label>2</label>
    </ligand>
</feature>
<dbReference type="Pfam" id="PF10371">
    <property type="entry name" value="EKR"/>
    <property type="match status" value="1"/>
</dbReference>
<comment type="similarity">
    <text evidence="1 9">Belongs to the pyruvate:ferredoxin/flavodoxin oxidoreductase family.</text>
</comment>
<dbReference type="Pfam" id="PF17147">
    <property type="entry name" value="PFOR_II"/>
    <property type="match status" value="1"/>
</dbReference>
<feature type="site" description="Important for catalytic activity" evidence="11">
    <location>
        <position position="1008"/>
    </location>
</feature>
<evidence type="ECO:0000256" key="12">
    <source>
        <dbReference type="PIRSR" id="PIRSR000159-50"/>
    </source>
</evidence>
<dbReference type="Gene3D" id="3.40.920.10">
    <property type="entry name" value="Pyruvate-ferredoxin oxidoreductase, PFOR, domain III"/>
    <property type="match status" value="1"/>
</dbReference>
<keyword evidence="8 12" id="KW-0411">Iron-sulfur</keyword>
<keyword evidence="2 9" id="KW-0813">Transport</keyword>
<feature type="binding site" evidence="12">
    <location>
        <position position="697"/>
    </location>
    <ligand>
        <name>[4Fe-4S] cluster</name>
        <dbReference type="ChEBI" id="CHEBI:49883"/>
        <label>1</label>
    </ligand>
</feature>
<dbReference type="Gene3D" id="3.30.70.20">
    <property type="match status" value="1"/>
</dbReference>
<dbReference type="Pfam" id="PF12838">
    <property type="entry name" value="Fer4_7"/>
    <property type="match status" value="1"/>
</dbReference>
<feature type="binding site" evidence="12">
    <location>
        <position position="694"/>
    </location>
    <ligand>
        <name>[4Fe-4S] cluster</name>
        <dbReference type="ChEBI" id="CHEBI:49883"/>
        <label>1</label>
    </ligand>
</feature>
<dbReference type="PROSITE" id="PS00198">
    <property type="entry name" value="4FE4S_FER_1"/>
    <property type="match status" value="2"/>
</dbReference>
<keyword evidence="5 9" id="KW-0249">Electron transport</keyword>
<feature type="binding site" evidence="12">
    <location>
        <position position="704"/>
    </location>
    <ligand>
        <name>[4Fe-4S] cluster</name>
        <dbReference type="ChEBI" id="CHEBI:49883"/>
        <label>2</label>
    </ligand>
</feature>
<dbReference type="CDD" id="cd07034">
    <property type="entry name" value="TPP_PYR_PFOR_IOR-alpha_like"/>
    <property type="match status" value="1"/>
</dbReference>
<keyword evidence="14" id="KW-0670">Pyruvate</keyword>
<feature type="binding site" evidence="12">
    <location>
        <position position="760"/>
    </location>
    <ligand>
        <name>[4Fe-4S] cluster</name>
        <dbReference type="ChEBI" id="CHEBI:49883"/>
        <label>1</label>
    </ligand>
</feature>
<dbReference type="SMART" id="SM00890">
    <property type="entry name" value="EKR"/>
    <property type="match status" value="1"/>
</dbReference>
<dbReference type="Pfam" id="PF01855">
    <property type="entry name" value="POR_N"/>
    <property type="match status" value="1"/>
</dbReference>
<dbReference type="InterPro" id="IPR017900">
    <property type="entry name" value="4Fe4S_Fe_S_CS"/>
</dbReference>
<feature type="binding site" evidence="12">
    <location>
        <position position="700"/>
    </location>
    <ligand>
        <name>[4Fe-4S] cluster</name>
        <dbReference type="ChEBI" id="CHEBI:49883"/>
        <label>1</label>
    </ligand>
</feature>
<dbReference type="STRING" id="340177.Cag_1730"/>
<dbReference type="GO" id="GO:0005506">
    <property type="term" value="F:iron ion binding"/>
    <property type="evidence" value="ECO:0007669"/>
    <property type="project" value="InterPro"/>
</dbReference>
<dbReference type="PANTHER" id="PTHR32154">
    <property type="entry name" value="PYRUVATE-FLAVODOXIN OXIDOREDUCTASE-RELATED"/>
    <property type="match status" value="1"/>
</dbReference>
<organism evidence="14">
    <name type="scientific">Chlorobium chlorochromatii (strain CaD3)</name>
    <dbReference type="NCBI Taxonomy" id="340177"/>
    <lineage>
        <taxon>Bacteria</taxon>
        <taxon>Pseudomonadati</taxon>
        <taxon>Chlorobiota</taxon>
        <taxon>Chlorobiia</taxon>
        <taxon>Chlorobiales</taxon>
        <taxon>Chlorobiaceae</taxon>
        <taxon>Chlorobium/Pelodictyon group</taxon>
        <taxon>Chlorobium</taxon>
    </lineage>
</organism>
<dbReference type="eggNOG" id="COG1014">
    <property type="taxonomic scope" value="Bacteria"/>
</dbReference>
<dbReference type="KEGG" id="cch:Cag_1730"/>
<dbReference type="Gene3D" id="3.40.50.920">
    <property type="match status" value="1"/>
</dbReference>
<feature type="domain" description="4Fe-4S ferredoxin-type" evidence="13">
    <location>
        <begin position="685"/>
        <end position="714"/>
    </location>
</feature>
<dbReference type="InterPro" id="IPR033412">
    <property type="entry name" value="PFOR_II"/>
</dbReference>
<keyword evidence="6 9" id="KW-0560">Oxidoreductase</keyword>
<protein>
    <submittedName>
        <fullName evidence="14">Pyruvate:ferredoxin (Flavodoxin) oxidoreductase</fullName>
        <ecNumber evidence="14">1.2.1.51</ecNumber>
    </submittedName>
</protein>
<dbReference type="Gene3D" id="4.10.780.10">
    <property type="entry name" value="Pyruvate-flavodoxin oxidoreductase, EKR domain"/>
    <property type="match status" value="1"/>
</dbReference>
<feature type="binding site" evidence="12">
    <location>
        <position position="827"/>
    </location>
    <ligand>
        <name>[4Fe-4S] cluster</name>
        <dbReference type="ChEBI" id="CHEBI:49883"/>
        <label>3</label>
    </ligand>
</feature>
<proteinExistence type="inferred from homology"/>
<feature type="binding site" evidence="12">
    <location>
        <position position="824"/>
    </location>
    <ligand>
        <name>[4Fe-4S] cluster</name>
        <dbReference type="ChEBI" id="CHEBI:49883"/>
        <label>3</label>
    </ligand>
</feature>
<name>Q3APU4_CHLCH</name>
<dbReference type="InterPro" id="IPR017896">
    <property type="entry name" value="4Fe4S_Fe-S-bd"/>
</dbReference>
<evidence type="ECO:0000256" key="1">
    <source>
        <dbReference type="ARBA" id="ARBA00009032"/>
    </source>
</evidence>
<feature type="site" description="Important for catalytic activity" evidence="11">
    <location>
        <position position="114"/>
    </location>
</feature>
<dbReference type="GO" id="GO:0006979">
    <property type="term" value="P:response to oxidative stress"/>
    <property type="evidence" value="ECO:0007669"/>
    <property type="project" value="TreeGrafter"/>
</dbReference>
<feature type="site" description="Important for catalytic activity" evidence="11">
    <location>
        <position position="64"/>
    </location>
</feature>
<dbReference type="InterPro" id="IPR019752">
    <property type="entry name" value="Pyrv/ketoisovalerate_OxRed_cat"/>
</dbReference>
<evidence type="ECO:0000256" key="6">
    <source>
        <dbReference type="ARBA" id="ARBA00023002"/>
    </source>
</evidence>
<evidence type="ECO:0000256" key="3">
    <source>
        <dbReference type="ARBA" id="ARBA00022485"/>
    </source>
</evidence>
<dbReference type="InterPro" id="IPR019456">
    <property type="entry name" value="Pyrv-flavodox_OxRtase_EKR"/>
</dbReference>
<evidence type="ECO:0000256" key="2">
    <source>
        <dbReference type="ARBA" id="ARBA00022448"/>
    </source>
</evidence>
<evidence type="ECO:0000256" key="5">
    <source>
        <dbReference type="ARBA" id="ARBA00022982"/>
    </source>
</evidence>
<evidence type="ECO:0000313" key="14">
    <source>
        <dbReference type="EMBL" id="ABB28981.1"/>
    </source>
</evidence>
<feature type="binding site" evidence="12">
    <location>
        <position position="852"/>
    </location>
    <ligand>
        <name>[4Fe-4S] cluster</name>
        <dbReference type="ChEBI" id="CHEBI:49883"/>
        <label>3</label>
    </ligand>
</feature>
<evidence type="ECO:0000256" key="10">
    <source>
        <dbReference type="PIRSR" id="PIRSR000159-1"/>
    </source>
</evidence>
<dbReference type="AlphaFoldDB" id="Q3APU4"/>
<dbReference type="Pfam" id="PF01558">
    <property type="entry name" value="POR"/>
    <property type="match status" value="1"/>
</dbReference>
<dbReference type="FunFam" id="3.40.50.970:FF:000012">
    <property type="entry name" value="Pyruvate:ferredoxin (Flavodoxin) oxidoreductase"/>
    <property type="match status" value="1"/>
</dbReference>
<dbReference type="HOGENOM" id="CLU_002569_0_0_10"/>
<dbReference type="GO" id="GO:0051539">
    <property type="term" value="F:4 iron, 4 sulfur cluster binding"/>
    <property type="evidence" value="ECO:0007669"/>
    <property type="project" value="UniProtKB-KW"/>
</dbReference>
<feature type="binding site" evidence="10">
    <location>
        <position position="31"/>
    </location>
    <ligand>
        <name>pyruvate</name>
        <dbReference type="ChEBI" id="CHEBI:15361"/>
    </ligand>
</feature>
<comment type="cofactor">
    <cofactor evidence="12">
        <name>[4Fe-4S] cluster</name>
        <dbReference type="ChEBI" id="CHEBI:49883"/>
    </cofactor>
    <text evidence="12">Binds 3 [4Fe-4S] clusters per subunit.</text>
</comment>
<sequence length="1189" mass="130363">MSRTYKTMEGNEALAHISYRTSEVICIYPITPASPMGEYSDAWAAEGVKNIWGTVPKIDELQSEGGAAAAVHGALQTGALTTTFTAAQGLLLMIPNMYKIAGELSPCVIHVSARSLAAQALSIFGDHGDVMSVRGTGFALLASSSVQEVMDMALISAAATLESRVPFLHFFDGFRTSHEISKIEVIDDATIQAMIDDELVIAHRNRRMSPDAPIIRGTSQNPDVYFQGRETVNAYYNACADITEKVMRKFGELTGRNYNLYDYYGAPDAERVIVLMGSGVETARETMEYLNSKGEKVGVIHARMFRPFDVTRLVQAFPATVKSVAVLDRIKEPGSAGEPLYLDVVNAMHEGAQQGLLASVPSVVGGRYGLSSKEFTPAMVKAVFDNLAAEKPKNHFTVGINDDVTNSSLDFDATFSIEPDDVFRALFYGLGSDGTVGANKNSIKIIGENTNNYAQGYFVYDSKKAGSITTSHLRFGPNQIRSTYLISEAQFIGCHHWVFLEMVDLVRFLKKGGTLLLNSPYSADDLWDKLPKVVQEHLIRKEAKLYTIDAYKVAHANGMGQRINTIMQACFFAISGVLPREEAVEKIKESIRQTYGKKGDDVVNLNIQAVNNTLTNLHQVTIGSVADSTKKLRQPIVGEASEFVCNVLAKIIAGDGDTIPVSDVPADGTYPTGTSKFEKRNLADAIPVWEPDLCIQCSKCSLVCPHAAIRVKVYDAEYLASAPCTFKHTDAKGGHWEGMKYTIQIAPEDCTGCEVCAHVCPGRDKNAPERKALNMHAQAPLREAEVDNWNFFLHIPEFDRTKLNIKVVKEQQLQQPLFEFSGACAGCGETPYIKMMTQLFGDRLVIGNATGCSSIYGGNLPTTPYTTNAQGLGPTWSNSLFEDTAEFALGFRLSIDKQREFAGELLKRMASQIGDTLVGEILNAKETSEPEIFEQRQRVSILKEKLRQIDSAEARNLLSVADMLVKKSVWGVGGDGWAYDIGYGGVDHVTAGDKNVNLLVLDTEVYSNTGGQASKATPKAAVAKFAAAGRAVTKKDLGLISMSYGNAYVASVAFGARDEQTLKAFLEAEAYDGPSIIIAYSHCIAHGITMANGLEHQKAAVDSGHWILYRYNPQRLLEGKNPLILDSKKPKIPVAQFLNMENRFRMLKKSHPDIADAYFAAIQQEVDHRWSHYEYLAARSFDEIKQESK</sequence>
<feature type="binding site" evidence="10">
    <location>
        <begin position="974"/>
        <end position="977"/>
    </location>
    <ligand>
        <name>thiamine diphosphate</name>
        <dbReference type="ChEBI" id="CHEBI:58937"/>
    </ligand>
</feature>
<reference evidence="14" key="1">
    <citation type="submission" date="2005-08" db="EMBL/GenBank/DDBJ databases">
        <title>Complete sequence of Chlorobium chlorochromatii CaD3.</title>
        <authorList>
            <person name="Copeland A."/>
            <person name="Lucas S."/>
            <person name="Lapidus A."/>
            <person name="Barry K."/>
            <person name="Detter J.C."/>
            <person name="Glavina T."/>
            <person name="Hammon N."/>
            <person name="Israni S."/>
            <person name="Pitluck S."/>
            <person name="Bryant D."/>
            <person name="Schmutz J."/>
            <person name="Larimer F."/>
            <person name="Land M."/>
            <person name="Kyrpides N."/>
            <person name="Ivanova N."/>
            <person name="Richardson P."/>
        </authorList>
    </citation>
    <scope>NUCLEOTIDE SEQUENCE [LARGE SCALE GENOMIC DNA]</scope>
    <source>
        <strain evidence="14">CaD3</strain>
    </source>
</reference>
<evidence type="ECO:0000256" key="11">
    <source>
        <dbReference type="PIRSR" id="PIRSR000159-2"/>
    </source>
</evidence>
<dbReference type="NCBIfam" id="TIGR02176">
    <property type="entry name" value="pyruv_ox_red"/>
    <property type="match status" value="1"/>
</dbReference>
<evidence type="ECO:0000256" key="7">
    <source>
        <dbReference type="ARBA" id="ARBA00023004"/>
    </source>
</evidence>
<dbReference type="InterPro" id="IPR050722">
    <property type="entry name" value="Pyruvate:ferred/Flavod_OxRd"/>
</dbReference>
<evidence type="ECO:0000256" key="9">
    <source>
        <dbReference type="PIRNR" id="PIRNR000159"/>
    </source>
</evidence>
<evidence type="ECO:0000256" key="4">
    <source>
        <dbReference type="ARBA" id="ARBA00022723"/>
    </source>
</evidence>
<dbReference type="InterPro" id="IPR009014">
    <property type="entry name" value="Transketo_C/PFOR_II"/>
</dbReference>
<keyword evidence="4 12" id="KW-0479">Metal-binding</keyword>
<accession>Q3APU4</accession>
<feature type="site" description="Important for catalytic activity" evidence="11">
    <location>
        <position position="31"/>
    </location>
</feature>
<dbReference type="eggNOG" id="COG1146">
    <property type="taxonomic scope" value="Bacteria"/>
</dbReference>
<dbReference type="eggNOG" id="COG1013">
    <property type="taxonomic scope" value="Bacteria"/>
</dbReference>
<dbReference type="FunFam" id="3.30.70.20:FF:000022">
    <property type="entry name" value="Pyruvate:ferredoxin (Flavodoxin) oxidoreductase"/>
    <property type="match status" value="1"/>
</dbReference>
<dbReference type="InterPro" id="IPR002869">
    <property type="entry name" value="Pyrv_flavodox_OxRed_cen"/>
</dbReference>
<dbReference type="InterPro" id="IPR002880">
    <property type="entry name" value="Pyrv_Fd/Flavodoxin_OxRdtase_N"/>
</dbReference>
<feature type="binding site" evidence="12">
    <location>
        <position position="1083"/>
    </location>
    <ligand>
        <name>[4Fe-4S] cluster</name>
        <dbReference type="ChEBI" id="CHEBI:49883"/>
        <label>3</label>
    </ligand>
</feature>
<feature type="binding site" evidence="12">
    <location>
        <position position="753"/>
    </location>
    <ligand>
        <name>[4Fe-4S] cluster</name>
        <dbReference type="ChEBI" id="CHEBI:49883"/>
        <label>2</label>
    </ligand>
</feature>
<dbReference type="EC" id="1.2.1.51" evidence="14"/>
<dbReference type="FunFam" id="3.40.50.920:FF:000007">
    <property type="entry name" value="Pyruvate:ferredoxin (Flavodoxin) oxidoreductase"/>
    <property type="match status" value="1"/>
</dbReference>
<keyword evidence="3 12" id="KW-0004">4Fe-4S</keyword>
<dbReference type="InterPro" id="IPR029061">
    <property type="entry name" value="THDP-binding"/>
</dbReference>
<dbReference type="InterPro" id="IPR011895">
    <property type="entry name" value="Pyrv_flavodox_OxRed"/>
</dbReference>
<dbReference type="GO" id="GO:0022900">
    <property type="term" value="P:electron transport chain"/>
    <property type="evidence" value="ECO:0007669"/>
    <property type="project" value="InterPro"/>
</dbReference>
<dbReference type="SUPFAM" id="SSF52922">
    <property type="entry name" value="TK C-terminal domain-like"/>
    <property type="match status" value="1"/>
</dbReference>
<dbReference type="GO" id="GO:0050243">
    <property type="term" value="F:pyruvate dehydrogenase (NADP+) activity"/>
    <property type="evidence" value="ECO:0007669"/>
    <property type="project" value="UniProtKB-EC"/>
</dbReference>
<dbReference type="FunFam" id="3.40.920.10:FF:000001">
    <property type="entry name" value="Pyruvate:ferredoxin (Flavodoxin) oxidoreductase"/>
    <property type="match status" value="1"/>
</dbReference>
<dbReference type="OrthoDB" id="9808559at2"/>
<dbReference type="EMBL" id="CP000108">
    <property type="protein sequence ID" value="ABB28981.1"/>
    <property type="molecule type" value="Genomic_DNA"/>
</dbReference>
<feature type="binding site" evidence="12">
    <location>
        <position position="750"/>
    </location>
    <ligand>
        <name>[4Fe-4S] cluster</name>
        <dbReference type="ChEBI" id="CHEBI:49883"/>
        <label>2</label>
    </ligand>
</feature>
<dbReference type="FunFam" id="3.40.50.970:FF:000041">
    <property type="entry name" value="Pyruvate:ferredoxin (Flavodoxin) oxidoreductase"/>
    <property type="match status" value="1"/>
</dbReference>
<feature type="domain" description="4Fe-4S ferredoxin-type" evidence="13">
    <location>
        <begin position="741"/>
        <end position="770"/>
    </location>
</feature>
<dbReference type="SUPFAM" id="SSF54862">
    <property type="entry name" value="4Fe-4S ferredoxins"/>
    <property type="match status" value="1"/>
</dbReference>
<dbReference type="eggNOG" id="COG0674">
    <property type="taxonomic scope" value="Bacteria"/>
</dbReference>
<feature type="binding site" evidence="10">
    <location>
        <position position="852"/>
    </location>
    <ligand>
        <name>thiamine diphosphate</name>
        <dbReference type="ChEBI" id="CHEBI:58937"/>
    </ligand>
</feature>
<dbReference type="SUPFAM" id="SSF52518">
    <property type="entry name" value="Thiamin diphosphate-binding fold (THDP-binding)"/>
    <property type="match status" value="2"/>
</dbReference>
<feature type="binding site" evidence="10">
    <location>
        <position position="829"/>
    </location>
    <ligand>
        <name>thiamine diphosphate</name>
        <dbReference type="ChEBI" id="CHEBI:58937"/>
    </ligand>
</feature>
<feature type="binding site" evidence="10">
    <location>
        <position position="64"/>
    </location>
    <ligand>
        <name>thiamine diphosphate</name>
        <dbReference type="ChEBI" id="CHEBI:58937"/>
    </ligand>
</feature>
<dbReference type="CDD" id="cd03377">
    <property type="entry name" value="TPP_PFOR_PNO"/>
    <property type="match status" value="1"/>
</dbReference>
<evidence type="ECO:0000259" key="13">
    <source>
        <dbReference type="PROSITE" id="PS51379"/>
    </source>
</evidence>
<dbReference type="SUPFAM" id="SSF53323">
    <property type="entry name" value="Pyruvate-ferredoxin oxidoreductase, PFOR, domain III"/>
    <property type="match status" value="1"/>
</dbReference>
<dbReference type="PROSITE" id="PS51379">
    <property type="entry name" value="4FE4S_FER_2"/>
    <property type="match status" value="2"/>
</dbReference>
<dbReference type="PANTHER" id="PTHR32154:SF0">
    <property type="entry name" value="PYRUVATE-FLAVODOXIN OXIDOREDUCTASE-RELATED"/>
    <property type="match status" value="1"/>
</dbReference>
<dbReference type="InterPro" id="IPR037112">
    <property type="entry name" value="Pyrv-flavodox_OxR_EKR_sf"/>
</dbReference>
<keyword evidence="7 12" id="KW-0408">Iron</keyword>